<evidence type="ECO:0000256" key="4">
    <source>
        <dbReference type="ARBA" id="ARBA00004752"/>
    </source>
</evidence>
<keyword evidence="11 20" id="KW-0274">FAD</keyword>
<dbReference type="InterPro" id="IPR006094">
    <property type="entry name" value="Oxid_FAD_bind_N"/>
</dbReference>
<protein>
    <recommendedName>
        <fullName evidence="7 20">UDP-N-acetylenolpyruvoylglucosamine reductase</fullName>
        <ecNumber evidence="6 20">1.3.1.98</ecNumber>
    </recommendedName>
    <alternativeName>
        <fullName evidence="18 20">UDP-N-acetylmuramate dehydrogenase</fullName>
    </alternativeName>
</protein>
<dbReference type="Gene3D" id="3.30.465.10">
    <property type="match status" value="1"/>
</dbReference>
<dbReference type="SUPFAM" id="SSF56176">
    <property type="entry name" value="FAD-binding/transporter-associated domain-like"/>
    <property type="match status" value="1"/>
</dbReference>
<evidence type="ECO:0000256" key="15">
    <source>
        <dbReference type="ARBA" id="ARBA00023002"/>
    </source>
</evidence>
<dbReference type="GO" id="GO:0009252">
    <property type="term" value="P:peptidoglycan biosynthetic process"/>
    <property type="evidence" value="ECO:0007669"/>
    <property type="project" value="UniProtKB-UniRule"/>
</dbReference>
<dbReference type="GO" id="GO:0008360">
    <property type="term" value="P:regulation of cell shape"/>
    <property type="evidence" value="ECO:0007669"/>
    <property type="project" value="UniProtKB-KW"/>
</dbReference>
<keyword evidence="12 20" id="KW-0521">NADP</keyword>
<evidence type="ECO:0000256" key="6">
    <source>
        <dbReference type="ARBA" id="ARBA00012518"/>
    </source>
</evidence>
<dbReference type="GO" id="GO:0008762">
    <property type="term" value="F:UDP-N-acetylmuramate dehydrogenase activity"/>
    <property type="evidence" value="ECO:0007669"/>
    <property type="project" value="UniProtKB-UniRule"/>
</dbReference>
<comment type="pathway">
    <text evidence="4 20">Cell wall biogenesis; peptidoglycan biosynthesis.</text>
</comment>
<keyword evidence="15 20" id="KW-0560">Oxidoreductase</keyword>
<feature type="active site" evidence="20">
    <location>
        <position position="162"/>
    </location>
</feature>
<dbReference type="RefSeq" id="WP_160622594.1">
    <property type="nucleotide sequence ID" value="NZ_CP028271.1"/>
</dbReference>
<evidence type="ECO:0000256" key="17">
    <source>
        <dbReference type="ARBA" id="ARBA00023316"/>
    </source>
</evidence>
<keyword evidence="23" id="KW-1185">Reference proteome</keyword>
<feature type="domain" description="FAD-binding PCMH-type" evidence="21">
    <location>
        <begin position="16"/>
        <end position="186"/>
    </location>
</feature>
<comment type="cofactor">
    <cofactor evidence="1 20">
        <name>FAD</name>
        <dbReference type="ChEBI" id="CHEBI:57692"/>
    </cofactor>
</comment>
<evidence type="ECO:0000256" key="7">
    <source>
        <dbReference type="ARBA" id="ARBA00015188"/>
    </source>
</evidence>
<keyword evidence="16 20" id="KW-0131">Cell cycle</keyword>
<keyword evidence="8 20" id="KW-0963">Cytoplasm</keyword>
<name>A0A6P1Q396_9GAMM</name>
<dbReference type="InterPro" id="IPR016169">
    <property type="entry name" value="FAD-bd_PCMH_sub2"/>
</dbReference>
<dbReference type="EC" id="1.3.1.98" evidence="6 20"/>
<sequence length="345" mass="37867">MSSPEFSLKSLHTFAIETTAHKVVIAESPADILAAWRECQQHNLPFLLLGEGSNVLFLQKFSGIVVLNRIRGIIVTESESHWHLEVGAGENWHGLVIRTLQQDIAGLENLALIPGCVGSAPIQNIGAYGVELKDVCEWVEVLELDSGNLMRLTAAQCQFGYRDSIFKHQLQHGHAIVAVGFILPKEWKPVMSYGDLTRLDAATVTPQQIFGAVCHMRRSKLPDPMITGNAGSFFKNPVVNAEQATALLAAFPQAPHYPQYNGEVKLAAGWLIDQCQLKGYRIGGASVHQQQALVLINSNNARAEDIVALAHHVRQCVGEKFNVWLEPEVRFIGANGEEDAVEVIS</sequence>
<dbReference type="KEGG" id="mint:C7M51_03148"/>
<dbReference type="Pfam" id="PF01565">
    <property type="entry name" value="FAD_binding_4"/>
    <property type="match status" value="1"/>
</dbReference>
<dbReference type="HAMAP" id="MF_00037">
    <property type="entry name" value="MurB"/>
    <property type="match status" value="1"/>
</dbReference>
<evidence type="ECO:0000256" key="16">
    <source>
        <dbReference type="ARBA" id="ARBA00023306"/>
    </source>
</evidence>
<keyword evidence="17 20" id="KW-0961">Cell wall biogenesis/degradation</keyword>
<dbReference type="InterPro" id="IPR036318">
    <property type="entry name" value="FAD-bd_PCMH-like_sf"/>
</dbReference>
<dbReference type="NCBIfam" id="TIGR00179">
    <property type="entry name" value="murB"/>
    <property type="match status" value="1"/>
</dbReference>
<evidence type="ECO:0000256" key="14">
    <source>
        <dbReference type="ARBA" id="ARBA00022984"/>
    </source>
</evidence>
<evidence type="ECO:0000256" key="12">
    <source>
        <dbReference type="ARBA" id="ARBA00022857"/>
    </source>
</evidence>
<comment type="catalytic activity">
    <reaction evidence="19 20">
        <text>UDP-N-acetyl-alpha-D-muramate + NADP(+) = UDP-N-acetyl-3-O-(1-carboxyvinyl)-alpha-D-glucosamine + NADPH + H(+)</text>
        <dbReference type="Rhea" id="RHEA:12248"/>
        <dbReference type="ChEBI" id="CHEBI:15378"/>
        <dbReference type="ChEBI" id="CHEBI:57783"/>
        <dbReference type="ChEBI" id="CHEBI:58349"/>
        <dbReference type="ChEBI" id="CHEBI:68483"/>
        <dbReference type="ChEBI" id="CHEBI:70757"/>
        <dbReference type="EC" id="1.3.1.98"/>
    </reaction>
</comment>
<gene>
    <name evidence="20 22" type="primary">murB</name>
    <name evidence="22" type="ORF">C7M51_03148</name>
</gene>
<dbReference type="PANTHER" id="PTHR21071">
    <property type="entry name" value="UDP-N-ACETYLENOLPYRUVOYLGLUCOSAMINE REDUCTASE"/>
    <property type="match status" value="1"/>
</dbReference>
<dbReference type="UniPathway" id="UPA00219"/>
<dbReference type="GO" id="GO:0071555">
    <property type="term" value="P:cell wall organization"/>
    <property type="evidence" value="ECO:0007669"/>
    <property type="project" value="UniProtKB-KW"/>
</dbReference>
<evidence type="ECO:0000256" key="2">
    <source>
        <dbReference type="ARBA" id="ARBA00003921"/>
    </source>
</evidence>
<evidence type="ECO:0000256" key="3">
    <source>
        <dbReference type="ARBA" id="ARBA00004496"/>
    </source>
</evidence>
<evidence type="ECO:0000313" key="23">
    <source>
        <dbReference type="Proteomes" id="UP000464053"/>
    </source>
</evidence>
<dbReference type="Gene3D" id="3.90.78.10">
    <property type="entry name" value="UDP-N-acetylenolpyruvoylglucosamine reductase, C-terminal domain"/>
    <property type="match status" value="1"/>
</dbReference>
<keyword evidence="10 20" id="KW-0285">Flavoprotein</keyword>
<keyword evidence="9 20" id="KW-0132">Cell division</keyword>
<dbReference type="OrthoDB" id="9804753at2"/>
<dbReference type="NCBIfam" id="NF000755">
    <property type="entry name" value="PRK00046.1"/>
    <property type="match status" value="1"/>
</dbReference>
<evidence type="ECO:0000256" key="1">
    <source>
        <dbReference type="ARBA" id="ARBA00001974"/>
    </source>
</evidence>
<dbReference type="PANTHER" id="PTHR21071:SF4">
    <property type="entry name" value="UDP-N-ACETYLENOLPYRUVOYLGLUCOSAMINE REDUCTASE"/>
    <property type="match status" value="1"/>
</dbReference>
<dbReference type="GO" id="GO:0051301">
    <property type="term" value="P:cell division"/>
    <property type="evidence" value="ECO:0007669"/>
    <property type="project" value="UniProtKB-KW"/>
</dbReference>
<evidence type="ECO:0000256" key="5">
    <source>
        <dbReference type="ARBA" id="ARBA00010485"/>
    </source>
</evidence>
<evidence type="ECO:0000256" key="13">
    <source>
        <dbReference type="ARBA" id="ARBA00022960"/>
    </source>
</evidence>
<dbReference type="Proteomes" id="UP000464053">
    <property type="component" value="Chromosome"/>
</dbReference>
<comment type="function">
    <text evidence="2 20">Cell wall formation.</text>
</comment>
<dbReference type="AlphaFoldDB" id="A0A6P1Q396"/>
<evidence type="ECO:0000313" key="22">
    <source>
        <dbReference type="EMBL" id="QHM72822.1"/>
    </source>
</evidence>
<dbReference type="NCBIfam" id="NF010478">
    <property type="entry name" value="PRK13903.1"/>
    <property type="match status" value="1"/>
</dbReference>
<evidence type="ECO:0000256" key="19">
    <source>
        <dbReference type="ARBA" id="ARBA00048914"/>
    </source>
</evidence>
<dbReference type="InterPro" id="IPR011601">
    <property type="entry name" value="MurB_C"/>
</dbReference>
<comment type="similarity">
    <text evidence="5 20">Belongs to the MurB family.</text>
</comment>
<dbReference type="Pfam" id="PF02873">
    <property type="entry name" value="MurB_C"/>
    <property type="match status" value="1"/>
</dbReference>
<feature type="active site" evidence="20">
    <location>
        <position position="328"/>
    </location>
</feature>
<accession>A0A6P1Q396</accession>
<evidence type="ECO:0000256" key="11">
    <source>
        <dbReference type="ARBA" id="ARBA00022827"/>
    </source>
</evidence>
<evidence type="ECO:0000256" key="18">
    <source>
        <dbReference type="ARBA" id="ARBA00031026"/>
    </source>
</evidence>
<dbReference type="GO" id="GO:0071949">
    <property type="term" value="F:FAD binding"/>
    <property type="evidence" value="ECO:0007669"/>
    <property type="project" value="InterPro"/>
</dbReference>
<evidence type="ECO:0000256" key="10">
    <source>
        <dbReference type="ARBA" id="ARBA00022630"/>
    </source>
</evidence>
<evidence type="ECO:0000256" key="8">
    <source>
        <dbReference type="ARBA" id="ARBA00022490"/>
    </source>
</evidence>
<proteinExistence type="inferred from homology"/>
<dbReference type="Gene3D" id="3.30.43.10">
    <property type="entry name" value="Uridine Diphospho-n-acetylenolpyruvylglucosamine Reductase, domain 2"/>
    <property type="match status" value="1"/>
</dbReference>
<dbReference type="InterPro" id="IPR016167">
    <property type="entry name" value="FAD-bd_PCMH_sub1"/>
</dbReference>
<comment type="subcellular location">
    <subcellularLocation>
        <location evidence="3 20">Cytoplasm</location>
    </subcellularLocation>
</comment>
<dbReference type="InterPro" id="IPR036635">
    <property type="entry name" value="MurB_C_sf"/>
</dbReference>
<feature type="active site" description="Proton donor" evidence="20">
    <location>
        <position position="232"/>
    </location>
</feature>
<dbReference type="SUPFAM" id="SSF56194">
    <property type="entry name" value="Uridine diphospho-N-Acetylenolpyruvylglucosamine reductase, MurB, C-terminal domain"/>
    <property type="match status" value="1"/>
</dbReference>
<keyword evidence="13 20" id="KW-0133">Cell shape</keyword>
<keyword evidence="14 20" id="KW-0573">Peptidoglycan synthesis</keyword>
<dbReference type="PROSITE" id="PS51387">
    <property type="entry name" value="FAD_PCMH"/>
    <property type="match status" value="1"/>
</dbReference>
<evidence type="ECO:0000256" key="9">
    <source>
        <dbReference type="ARBA" id="ARBA00022618"/>
    </source>
</evidence>
<reference evidence="22 23" key="1">
    <citation type="submission" date="2018-03" db="EMBL/GenBank/DDBJ databases">
        <title>Pantoea intestinalis SRCM103226 isolated form the mealworm.</title>
        <authorList>
            <person name="Jeong D.-Y."/>
            <person name="Kim J.W."/>
        </authorList>
    </citation>
    <scope>NUCLEOTIDE SEQUENCE [LARGE SCALE GENOMIC DNA]</scope>
    <source>
        <strain evidence="22 23">SRCM103226</strain>
    </source>
</reference>
<dbReference type="EMBL" id="CP028271">
    <property type="protein sequence ID" value="QHM72822.1"/>
    <property type="molecule type" value="Genomic_DNA"/>
</dbReference>
<dbReference type="GO" id="GO:0005829">
    <property type="term" value="C:cytosol"/>
    <property type="evidence" value="ECO:0007669"/>
    <property type="project" value="TreeGrafter"/>
</dbReference>
<evidence type="ECO:0000256" key="20">
    <source>
        <dbReference type="HAMAP-Rule" id="MF_00037"/>
    </source>
</evidence>
<dbReference type="InterPro" id="IPR003170">
    <property type="entry name" value="MurB"/>
</dbReference>
<organism evidence="22 23">
    <name type="scientific">Mixta intestinalis</name>
    <dbReference type="NCBI Taxonomy" id="1615494"/>
    <lineage>
        <taxon>Bacteria</taxon>
        <taxon>Pseudomonadati</taxon>
        <taxon>Pseudomonadota</taxon>
        <taxon>Gammaproteobacteria</taxon>
        <taxon>Enterobacterales</taxon>
        <taxon>Erwiniaceae</taxon>
        <taxon>Mixta</taxon>
    </lineage>
</organism>
<evidence type="ECO:0000259" key="21">
    <source>
        <dbReference type="PROSITE" id="PS51387"/>
    </source>
</evidence>
<dbReference type="InterPro" id="IPR016166">
    <property type="entry name" value="FAD-bd_PCMH"/>
</dbReference>